<proteinExistence type="predicted"/>
<evidence type="ECO:0008006" key="4">
    <source>
        <dbReference type="Google" id="ProtNLM"/>
    </source>
</evidence>
<accession>D8QHH8</accession>
<gene>
    <name evidence="2" type="ORF">SCHCODRAFT_113328</name>
</gene>
<dbReference type="EMBL" id="GL377312">
    <property type="protein sequence ID" value="EFI92939.1"/>
    <property type="molecule type" value="Genomic_DNA"/>
</dbReference>
<feature type="compositionally biased region" description="Low complexity" evidence="1">
    <location>
        <begin position="77"/>
        <end position="87"/>
    </location>
</feature>
<evidence type="ECO:0000256" key="1">
    <source>
        <dbReference type="SAM" id="MobiDB-lite"/>
    </source>
</evidence>
<dbReference type="HOGENOM" id="CLU_543098_0_0_1"/>
<dbReference type="VEuPathDB" id="FungiDB:SCHCODRAFT_02640943"/>
<keyword evidence="3" id="KW-1185">Reference proteome</keyword>
<dbReference type="KEGG" id="scm:SCHCO_02640943"/>
<reference evidence="2 3" key="1">
    <citation type="journal article" date="2010" name="Nat. Biotechnol.">
        <title>Genome sequence of the model mushroom Schizophyllum commune.</title>
        <authorList>
            <person name="Ohm R.A."/>
            <person name="de Jong J.F."/>
            <person name="Lugones L.G."/>
            <person name="Aerts A."/>
            <person name="Kothe E."/>
            <person name="Stajich J.E."/>
            <person name="de Vries R.P."/>
            <person name="Record E."/>
            <person name="Levasseur A."/>
            <person name="Baker S.E."/>
            <person name="Bartholomew K.A."/>
            <person name="Coutinho P.M."/>
            <person name="Erdmann S."/>
            <person name="Fowler T.J."/>
            <person name="Gathman A.C."/>
            <person name="Lombard V."/>
            <person name="Henrissat B."/>
            <person name="Knabe N."/>
            <person name="Kuees U."/>
            <person name="Lilly W.W."/>
            <person name="Lindquist E."/>
            <person name="Lucas S."/>
            <person name="Magnuson J.K."/>
            <person name="Piumi F."/>
            <person name="Raudaskoski M."/>
            <person name="Salamov A."/>
            <person name="Schmutz J."/>
            <person name="Schwarze F.W.M.R."/>
            <person name="vanKuyk P.A."/>
            <person name="Horton J.S."/>
            <person name="Grigoriev I.V."/>
            <person name="Woesten H.A.B."/>
        </authorList>
    </citation>
    <scope>NUCLEOTIDE SEQUENCE [LARGE SCALE GENOMIC DNA]</scope>
    <source>
        <strain evidence="3">H4-8 / FGSC 9210</strain>
    </source>
</reference>
<protein>
    <recommendedName>
        <fullName evidence="4">Tim44-like domain-containing protein</fullName>
    </recommendedName>
</protein>
<sequence>MNAAATCRRLARRQPAALALRHYASRAATPTANRQPTTTAGRGHVTKMKTAGNPKQVPQTAQHPENVRTTPSKTEVAQAATTTARQQGNASAAAGLTASGESVEEALRKLQELQPNTKTSNSLAQVLKQASATRRAAGQAAEKEKTEGMEYQERVAHLLDQIEYMCNMGLDPFAGDLGTMDVHLPVRAAHLLTPASIRADAEAEGKPTTQVARAHVSRAFNVLGDNVRNHLKNATSLIQLLMKSPETLTFDAPRRPRFSNWSRPSWLGGSPETAQLRQLGLQEPWKQSTTGTVAQINPDGSIAPLPRAPARPPSLWRRFTRYIHPWVAGVRSPWLSGMIREMEQAYVETLRAAANGDNATVRKYTCHTYQETALKLRDMLPQAKVHIFNLHAFERPTEVLSIRAHEMYIARSPPKHGDRCMIQALVKLDSWQSIESYDKQGRPLHLTEAQKKEYGTIQPGRRYPAVPRRVTEYLVFERKNWQDAPWTVREEAWVGKGAIAKV</sequence>
<evidence type="ECO:0000313" key="3">
    <source>
        <dbReference type="Proteomes" id="UP000007431"/>
    </source>
</evidence>
<dbReference type="Proteomes" id="UP000007431">
    <property type="component" value="Unassembled WGS sequence"/>
</dbReference>
<dbReference type="AlphaFoldDB" id="D8QHH8"/>
<dbReference type="eggNOG" id="ENOG502SSEN">
    <property type="taxonomic scope" value="Eukaryota"/>
</dbReference>
<dbReference type="InParanoid" id="D8QHH8"/>
<feature type="compositionally biased region" description="Polar residues" evidence="1">
    <location>
        <begin position="28"/>
        <end position="40"/>
    </location>
</feature>
<dbReference type="Gene3D" id="3.10.450.240">
    <property type="match status" value="1"/>
</dbReference>
<dbReference type="GeneID" id="9597580"/>
<feature type="compositionally biased region" description="Polar residues" evidence="1">
    <location>
        <begin position="56"/>
        <end position="75"/>
    </location>
</feature>
<feature type="region of interest" description="Disordered" evidence="1">
    <location>
        <begin position="24"/>
        <end position="97"/>
    </location>
</feature>
<dbReference type="OrthoDB" id="19619at2759"/>
<organism evidence="3">
    <name type="scientific">Schizophyllum commune (strain H4-8 / FGSC 9210)</name>
    <name type="common">Split gill fungus</name>
    <dbReference type="NCBI Taxonomy" id="578458"/>
    <lineage>
        <taxon>Eukaryota</taxon>
        <taxon>Fungi</taxon>
        <taxon>Dikarya</taxon>
        <taxon>Basidiomycota</taxon>
        <taxon>Agaricomycotina</taxon>
        <taxon>Agaricomycetes</taxon>
        <taxon>Agaricomycetidae</taxon>
        <taxon>Agaricales</taxon>
        <taxon>Schizophyllaceae</taxon>
        <taxon>Schizophyllum</taxon>
    </lineage>
</organism>
<evidence type="ECO:0000313" key="2">
    <source>
        <dbReference type="EMBL" id="EFI92939.1"/>
    </source>
</evidence>
<feature type="non-terminal residue" evidence="2">
    <location>
        <position position="502"/>
    </location>
</feature>
<name>D8QHH8_SCHCM</name>
<dbReference type="STRING" id="578458.D8QHH8"/>